<evidence type="ECO:0000256" key="1">
    <source>
        <dbReference type="SAM" id="MobiDB-lite"/>
    </source>
</evidence>
<sequence length="153" mass="16170">MLGVVSSLHGRPHGKNFCSIYSLINIVALNPTQSPQIGAAVNPQGIPKTLVDDGFETAISGVMLSLNISHSADVAQCLEVFCVHTRSMVRPRAHGSPSHPSLRDRQLIQLGEGRGGPSGCDARRDAAGANPHLLTRPGSQQQNPHGTLKPGYP</sequence>
<dbReference type="Proteomes" id="UP001196413">
    <property type="component" value="Unassembled WGS sequence"/>
</dbReference>
<feature type="region of interest" description="Disordered" evidence="1">
    <location>
        <begin position="90"/>
        <end position="153"/>
    </location>
</feature>
<evidence type="ECO:0000313" key="3">
    <source>
        <dbReference type="Proteomes" id="UP001196413"/>
    </source>
</evidence>
<dbReference type="AlphaFoldDB" id="A0AAD5R9Z3"/>
<comment type="caution">
    <text evidence="2">The sequence shown here is derived from an EMBL/GenBank/DDBJ whole genome shotgun (WGS) entry which is preliminary data.</text>
</comment>
<protein>
    <submittedName>
        <fullName evidence="2">Uncharacterized protein</fullName>
    </submittedName>
</protein>
<accession>A0AAD5R9Z3</accession>
<name>A0AAD5R9Z3_PARTN</name>
<gene>
    <name evidence="2" type="ORF">KIN20_034215</name>
</gene>
<organism evidence="2 3">
    <name type="scientific">Parelaphostrongylus tenuis</name>
    <name type="common">Meningeal worm</name>
    <dbReference type="NCBI Taxonomy" id="148309"/>
    <lineage>
        <taxon>Eukaryota</taxon>
        <taxon>Metazoa</taxon>
        <taxon>Ecdysozoa</taxon>
        <taxon>Nematoda</taxon>
        <taxon>Chromadorea</taxon>
        <taxon>Rhabditida</taxon>
        <taxon>Rhabditina</taxon>
        <taxon>Rhabditomorpha</taxon>
        <taxon>Strongyloidea</taxon>
        <taxon>Metastrongylidae</taxon>
        <taxon>Parelaphostrongylus</taxon>
    </lineage>
</organism>
<reference evidence="2" key="1">
    <citation type="submission" date="2021-06" db="EMBL/GenBank/DDBJ databases">
        <title>Parelaphostrongylus tenuis whole genome reference sequence.</title>
        <authorList>
            <person name="Garwood T.J."/>
            <person name="Larsen P.A."/>
            <person name="Fountain-Jones N.M."/>
            <person name="Garbe J.R."/>
            <person name="Macchietto M.G."/>
            <person name="Kania S.A."/>
            <person name="Gerhold R.W."/>
            <person name="Richards J.E."/>
            <person name="Wolf T.M."/>
        </authorList>
    </citation>
    <scope>NUCLEOTIDE SEQUENCE</scope>
    <source>
        <strain evidence="2">MNPRO001-30</strain>
        <tissue evidence="2">Meninges</tissue>
    </source>
</reference>
<keyword evidence="3" id="KW-1185">Reference proteome</keyword>
<proteinExistence type="predicted"/>
<evidence type="ECO:0000313" key="2">
    <source>
        <dbReference type="EMBL" id="KAJ1372138.1"/>
    </source>
</evidence>
<dbReference type="EMBL" id="JAHQIW010007096">
    <property type="protein sequence ID" value="KAJ1372138.1"/>
    <property type="molecule type" value="Genomic_DNA"/>
</dbReference>